<feature type="region of interest" description="Disordered" evidence="2">
    <location>
        <begin position="125"/>
        <end position="149"/>
    </location>
</feature>
<evidence type="ECO:0000256" key="1">
    <source>
        <dbReference type="SAM" id="Coils"/>
    </source>
</evidence>
<comment type="caution">
    <text evidence="3">The sequence shown here is derived from an EMBL/GenBank/DDBJ whole genome shotgun (WGS) entry which is preliminary data.</text>
</comment>
<evidence type="ECO:0000256" key="2">
    <source>
        <dbReference type="SAM" id="MobiDB-lite"/>
    </source>
</evidence>
<accession>A0ABN9XPS6</accession>
<name>A0ABN9XPS6_9DINO</name>
<feature type="compositionally biased region" description="Basic and acidic residues" evidence="2">
    <location>
        <begin position="125"/>
        <end position="143"/>
    </location>
</feature>
<protein>
    <submittedName>
        <fullName evidence="3">Uncharacterized protein</fullName>
    </submittedName>
</protein>
<feature type="coiled-coil region" evidence="1">
    <location>
        <begin position="73"/>
        <end position="100"/>
    </location>
</feature>
<keyword evidence="4" id="KW-1185">Reference proteome</keyword>
<organism evidence="3 4">
    <name type="scientific">Prorocentrum cordatum</name>
    <dbReference type="NCBI Taxonomy" id="2364126"/>
    <lineage>
        <taxon>Eukaryota</taxon>
        <taxon>Sar</taxon>
        <taxon>Alveolata</taxon>
        <taxon>Dinophyceae</taxon>
        <taxon>Prorocentrales</taxon>
        <taxon>Prorocentraceae</taxon>
        <taxon>Prorocentrum</taxon>
    </lineage>
</organism>
<keyword evidence="1" id="KW-0175">Coiled coil</keyword>
<gene>
    <name evidence="3" type="ORF">PCOR1329_LOCUS77800</name>
</gene>
<evidence type="ECO:0000313" key="3">
    <source>
        <dbReference type="EMBL" id="CAK0900556.1"/>
    </source>
</evidence>
<feature type="non-terminal residue" evidence="3">
    <location>
        <position position="1"/>
    </location>
</feature>
<proteinExistence type="predicted"/>
<sequence>QGQYNACAPCNHWEYVNRGNERARSAVEPMLIEVLLVEVDAVSLLPPLLPRMLSNCVPPRLLLWRRLLIFKVRVAVEQERAKTQKIRDQLEKAREALRATGEAQCGARQAQRDADQAMQSFDPEAWKEAKAAEAREAEAERLRQQRTAPPVAAGAARAAAEPAGFPRVAGDADQAPAVVESPDFAAKSADELAAWARDHHVPAGLWEAFVAPRATIQSA</sequence>
<evidence type="ECO:0000313" key="4">
    <source>
        <dbReference type="Proteomes" id="UP001189429"/>
    </source>
</evidence>
<feature type="non-terminal residue" evidence="3">
    <location>
        <position position="219"/>
    </location>
</feature>
<dbReference type="EMBL" id="CAUYUJ010020800">
    <property type="protein sequence ID" value="CAK0900556.1"/>
    <property type="molecule type" value="Genomic_DNA"/>
</dbReference>
<dbReference type="Proteomes" id="UP001189429">
    <property type="component" value="Unassembled WGS sequence"/>
</dbReference>
<reference evidence="3" key="1">
    <citation type="submission" date="2023-10" db="EMBL/GenBank/DDBJ databases">
        <authorList>
            <person name="Chen Y."/>
            <person name="Shah S."/>
            <person name="Dougan E. K."/>
            <person name="Thang M."/>
            <person name="Chan C."/>
        </authorList>
    </citation>
    <scope>NUCLEOTIDE SEQUENCE [LARGE SCALE GENOMIC DNA]</scope>
</reference>